<dbReference type="InterPro" id="IPR000639">
    <property type="entry name" value="Epox_hydrolase-like"/>
</dbReference>
<dbReference type="InterPro" id="IPR000073">
    <property type="entry name" value="AB_hydrolase_1"/>
</dbReference>
<dbReference type="PRINTS" id="PR00111">
    <property type="entry name" value="ABHYDROLASE"/>
</dbReference>
<feature type="domain" description="AB hydrolase-1" evidence="1">
    <location>
        <begin position="2"/>
        <end position="235"/>
    </location>
</feature>
<organism evidence="2 3">
    <name type="scientific">Caulobacter hibisci</name>
    <dbReference type="NCBI Taxonomy" id="2035993"/>
    <lineage>
        <taxon>Bacteria</taxon>
        <taxon>Pseudomonadati</taxon>
        <taxon>Pseudomonadota</taxon>
        <taxon>Alphaproteobacteria</taxon>
        <taxon>Caulobacterales</taxon>
        <taxon>Caulobacteraceae</taxon>
        <taxon>Caulobacter</taxon>
    </lineage>
</organism>
<name>A0ABS0SZU4_9CAUL</name>
<dbReference type="Gene3D" id="3.40.50.1820">
    <property type="entry name" value="alpha/beta hydrolase"/>
    <property type="match status" value="1"/>
</dbReference>
<evidence type="ECO:0000259" key="1">
    <source>
        <dbReference type="Pfam" id="PF00561"/>
    </source>
</evidence>
<dbReference type="PRINTS" id="PR00412">
    <property type="entry name" value="EPOXHYDRLASE"/>
</dbReference>
<gene>
    <name evidence="2" type="ORF">I4Q42_10570</name>
</gene>
<comment type="caution">
    <text evidence="2">The sequence shown here is derived from an EMBL/GenBank/DDBJ whole genome shotgun (WGS) entry which is preliminary data.</text>
</comment>
<dbReference type="Proteomes" id="UP000639859">
    <property type="component" value="Unassembled WGS sequence"/>
</dbReference>
<evidence type="ECO:0000313" key="2">
    <source>
        <dbReference type="EMBL" id="MBI1684112.1"/>
    </source>
</evidence>
<keyword evidence="3" id="KW-1185">Reference proteome</keyword>
<protein>
    <submittedName>
        <fullName evidence="2">Alpha/beta fold hydrolase</fullName>
    </submittedName>
</protein>
<reference evidence="2 3" key="1">
    <citation type="submission" date="2020-11" db="EMBL/GenBank/DDBJ databases">
        <title>genome sequence of strain KACC 18849.</title>
        <authorList>
            <person name="Gao J."/>
            <person name="Zhang X."/>
        </authorList>
    </citation>
    <scope>NUCLEOTIDE SEQUENCE [LARGE SCALE GENOMIC DNA]</scope>
    <source>
        <strain evidence="2 3">KACC 18849</strain>
    </source>
</reference>
<dbReference type="PANTHER" id="PTHR43798">
    <property type="entry name" value="MONOACYLGLYCEROL LIPASE"/>
    <property type="match status" value="1"/>
</dbReference>
<evidence type="ECO:0000313" key="3">
    <source>
        <dbReference type="Proteomes" id="UP000639859"/>
    </source>
</evidence>
<dbReference type="Pfam" id="PF00561">
    <property type="entry name" value="Abhydrolase_1"/>
    <property type="match status" value="1"/>
</dbReference>
<dbReference type="PANTHER" id="PTHR43798:SF5">
    <property type="entry name" value="MONOACYLGLYCEROL LIPASE ABHD6"/>
    <property type="match status" value="1"/>
</dbReference>
<keyword evidence="2" id="KW-0378">Hydrolase</keyword>
<accession>A0ABS0SZU4</accession>
<dbReference type="InterPro" id="IPR050266">
    <property type="entry name" value="AB_hydrolase_sf"/>
</dbReference>
<sequence>MLHGGGPGATGPSNYSRNLAALSQSYRLLIPDMPGYGGSTKGVSRSDPFGDLAGAMLELLDGLGVKRAHAIGNSLGGACALRLALDHPDRVDRLVLMGPGGVDTTRSLPTKGLQKLLNYYKGDGPSLEKLRAFIDDLVYEPSDIPDTLLRERYEASIDPETVASPPLMRPKGFKLRDVDFTRDPRLAGLNNPVLVLWGQDDRVNRPSGGTSLIRRLPNADLHLFSRTGHWVQWERADTFNAITLAFLAQRSL</sequence>
<dbReference type="SUPFAM" id="SSF53474">
    <property type="entry name" value="alpha/beta-Hydrolases"/>
    <property type="match status" value="1"/>
</dbReference>
<dbReference type="GO" id="GO:0016787">
    <property type="term" value="F:hydrolase activity"/>
    <property type="evidence" value="ECO:0007669"/>
    <property type="project" value="UniProtKB-KW"/>
</dbReference>
<dbReference type="EMBL" id="JADWOX010000006">
    <property type="protein sequence ID" value="MBI1684112.1"/>
    <property type="molecule type" value="Genomic_DNA"/>
</dbReference>
<proteinExistence type="predicted"/>
<dbReference type="InterPro" id="IPR029058">
    <property type="entry name" value="AB_hydrolase_fold"/>
</dbReference>